<keyword evidence="2" id="KW-1133">Transmembrane helix</keyword>
<evidence type="ECO:0000313" key="4">
    <source>
        <dbReference type="Proteomes" id="UP000740883"/>
    </source>
</evidence>
<dbReference type="InterPro" id="IPR043472">
    <property type="entry name" value="Macro_dom-like"/>
</dbReference>
<accession>A0A9P6KYE7</accession>
<gene>
    <name evidence="3" type="ORF">NGRA_2173</name>
</gene>
<organism evidence="3 4">
    <name type="scientific">Nosema granulosis</name>
    <dbReference type="NCBI Taxonomy" id="83296"/>
    <lineage>
        <taxon>Eukaryota</taxon>
        <taxon>Fungi</taxon>
        <taxon>Fungi incertae sedis</taxon>
        <taxon>Microsporidia</taxon>
        <taxon>Nosematidae</taxon>
        <taxon>Nosema</taxon>
    </lineage>
</organism>
<name>A0A9P6KYE7_9MICR</name>
<dbReference type="OrthoDB" id="2195805at2759"/>
<feature type="compositionally biased region" description="Basic and acidic residues" evidence="1">
    <location>
        <begin position="91"/>
        <end position="103"/>
    </location>
</feature>
<sequence length="480" mass="54770">MEQKQLFILVGVTGIVVVLGIVGLIIYVIKYYSKKEVLSSSSASSNNEKKNLKGKGESISGDKYKQRKRKQRNREKENLESETENPQPNINREKNGSKHERSSTKKSSQQPPQHLQQQSPQQVQQQPPQQVQQQQSKQIQQLSPQKETVEQKKKSLEIFNKNKGEFIKQAFDLELDEIKNAKGSVPAVKLPFTTKNSNTGNVIPVIKHGKDSLFEVFRLMDDPNFIVAANTAANGIYIGGGFSENEVNRKNGNGSQEEAFMCVFKKLFTSLCFFAETNDKGLIKRGDKNRFLYQPMILEKNVLFSDNLFSRVPLSTQTDTLYLTNPSYDYFFDYLVQRVANETKKFDTFTSKNSIKIYSICGYDRRNKPVSQVNYNQIKLNTKLQISTMLEHASNQGVNAVVITIPGTGVFSWKTNQENPDQLMLDAVEKGAVSAVKNFGKHFKEIVICGHRDPKNSIFKTSLKQNSEKWYIRLWKLFFK</sequence>
<evidence type="ECO:0000256" key="1">
    <source>
        <dbReference type="SAM" id="MobiDB-lite"/>
    </source>
</evidence>
<feature type="transmembrane region" description="Helical" evidence="2">
    <location>
        <begin position="6"/>
        <end position="29"/>
    </location>
</feature>
<dbReference type="AlphaFoldDB" id="A0A9P6KYE7"/>
<evidence type="ECO:0000256" key="2">
    <source>
        <dbReference type="SAM" id="Phobius"/>
    </source>
</evidence>
<feature type="compositionally biased region" description="Low complexity" evidence="1">
    <location>
        <begin position="105"/>
        <end position="145"/>
    </location>
</feature>
<keyword evidence="4" id="KW-1185">Reference proteome</keyword>
<evidence type="ECO:0000313" key="3">
    <source>
        <dbReference type="EMBL" id="KAF9762191.1"/>
    </source>
</evidence>
<keyword evidence="2" id="KW-0472">Membrane</keyword>
<proteinExistence type="predicted"/>
<protein>
    <submittedName>
        <fullName evidence="3">Uncharacterized protein</fullName>
    </submittedName>
</protein>
<dbReference type="Proteomes" id="UP000740883">
    <property type="component" value="Unassembled WGS sequence"/>
</dbReference>
<reference evidence="3 4" key="1">
    <citation type="journal article" date="2020" name="Genome Biol. Evol.">
        <title>Comparative genomics of strictly vertically transmitted, feminizing microsporidia endosymbionts of amphipod crustaceans.</title>
        <authorList>
            <person name="Cormier A."/>
            <person name="Chebbi M.A."/>
            <person name="Giraud I."/>
            <person name="Wattier R."/>
            <person name="Teixeira M."/>
            <person name="Gilbert C."/>
            <person name="Rigaud T."/>
            <person name="Cordaux R."/>
        </authorList>
    </citation>
    <scope>NUCLEOTIDE SEQUENCE [LARGE SCALE GENOMIC DNA]</scope>
    <source>
        <strain evidence="3 4">Ou3-Ou53</strain>
    </source>
</reference>
<feature type="region of interest" description="Disordered" evidence="1">
    <location>
        <begin position="38"/>
        <end position="148"/>
    </location>
</feature>
<keyword evidence="2" id="KW-0812">Transmembrane</keyword>
<dbReference type="Gene3D" id="3.40.220.10">
    <property type="entry name" value="Leucine Aminopeptidase, subunit E, domain 1"/>
    <property type="match status" value="1"/>
</dbReference>
<comment type="caution">
    <text evidence="3">The sequence shown here is derived from an EMBL/GenBank/DDBJ whole genome shotgun (WGS) entry which is preliminary data.</text>
</comment>
<dbReference type="EMBL" id="SBJO01000201">
    <property type="protein sequence ID" value="KAF9762191.1"/>
    <property type="molecule type" value="Genomic_DNA"/>
</dbReference>
<feature type="compositionally biased region" description="Basic and acidic residues" evidence="1">
    <location>
        <begin position="47"/>
        <end position="64"/>
    </location>
</feature>